<feature type="compositionally biased region" description="Basic and acidic residues" evidence="1">
    <location>
        <begin position="148"/>
        <end position="157"/>
    </location>
</feature>
<feature type="compositionally biased region" description="Polar residues" evidence="1">
    <location>
        <begin position="132"/>
        <end position="145"/>
    </location>
</feature>
<organism evidence="2 3">
    <name type="scientific">Pseudoneurospora amorphoporcata</name>
    <dbReference type="NCBI Taxonomy" id="241081"/>
    <lineage>
        <taxon>Eukaryota</taxon>
        <taxon>Fungi</taxon>
        <taxon>Dikarya</taxon>
        <taxon>Ascomycota</taxon>
        <taxon>Pezizomycotina</taxon>
        <taxon>Sordariomycetes</taxon>
        <taxon>Sordariomycetidae</taxon>
        <taxon>Sordariales</taxon>
        <taxon>Sordariaceae</taxon>
        <taxon>Pseudoneurospora</taxon>
    </lineage>
</organism>
<name>A0AAN6P3Z9_9PEZI</name>
<comment type="caution">
    <text evidence="2">The sequence shown here is derived from an EMBL/GenBank/DDBJ whole genome shotgun (WGS) entry which is preliminary data.</text>
</comment>
<keyword evidence="3" id="KW-1185">Reference proteome</keyword>
<feature type="region of interest" description="Disordered" evidence="1">
    <location>
        <begin position="44"/>
        <end position="75"/>
    </location>
</feature>
<dbReference type="AlphaFoldDB" id="A0AAN6P3Z9"/>
<feature type="compositionally biased region" description="Basic and acidic residues" evidence="1">
    <location>
        <begin position="246"/>
        <end position="256"/>
    </location>
</feature>
<evidence type="ECO:0000313" key="2">
    <source>
        <dbReference type="EMBL" id="KAK3956291.1"/>
    </source>
</evidence>
<dbReference type="EMBL" id="MU859067">
    <property type="protein sequence ID" value="KAK3956291.1"/>
    <property type="molecule type" value="Genomic_DNA"/>
</dbReference>
<protein>
    <submittedName>
        <fullName evidence="2">Uncharacterized protein</fullName>
    </submittedName>
</protein>
<proteinExistence type="predicted"/>
<feature type="region of interest" description="Disordered" evidence="1">
    <location>
        <begin position="239"/>
        <end position="262"/>
    </location>
</feature>
<gene>
    <name evidence="2" type="ORF">QBC32DRAFT_148274</name>
</gene>
<feature type="region of interest" description="Disordered" evidence="1">
    <location>
        <begin position="106"/>
        <end position="200"/>
    </location>
</feature>
<accession>A0AAN6P3Z9</accession>
<reference evidence="2" key="1">
    <citation type="journal article" date="2023" name="Mol. Phylogenet. Evol.">
        <title>Genome-scale phylogeny and comparative genomics of the fungal order Sordariales.</title>
        <authorList>
            <person name="Hensen N."/>
            <person name="Bonometti L."/>
            <person name="Westerberg I."/>
            <person name="Brannstrom I.O."/>
            <person name="Guillou S."/>
            <person name="Cros-Aarteil S."/>
            <person name="Calhoun S."/>
            <person name="Haridas S."/>
            <person name="Kuo A."/>
            <person name="Mondo S."/>
            <person name="Pangilinan J."/>
            <person name="Riley R."/>
            <person name="LaButti K."/>
            <person name="Andreopoulos B."/>
            <person name="Lipzen A."/>
            <person name="Chen C."/>
            <person name="Yan M."/>
            <person name="Daum C."/>
            <person name="Ng V."/>
            <person name="Clum A."/>
            <person name="Steindorff A."/>
            <person name="Ohm R.A."/>
            <person name="Martin F."/>
            <person name="Silar P."/>
            <person name="Natvig D.O."/>
            <person name="Lalanne C."/>
            <person name="Gautier V."/>
            <person name="Ament-Velasquez S.L."/>
            <person name="Kruys A."/>
            <person name="Hutchinson M.I."/>
            <person name="Powell A.J."/>
            <person name="Barry K."/>
            <person name="Miller A.N."/>
            <person name="Grigoriev I.V."/>
            <person name="Debuchy R."/>
            <person name="Gladieux P."/>
            <person name="Hiltunen Thoren M."/>
            <person name="Johannesson H."/>
        </authorList>
    </citation>
    <scope>NUCLEOTIDE SEQUENCE</scope>
    <source>
        <strain evidence="2">CBS 626.80</strain>
    </source>
</reference>
<dbReference type="Proteomes" id="UP001303222">
    <property type="component" value="Unassembled WGS sequence"/>
</dbReference>
<sequence length="391" mass="43067">MSGNPPRRGYRGSSVTDREEYYVPYASYATNSAAPIPQPQCIPTQFPSGPQVQVLSGPQYPSGPQHPPGAVRYIPPMANQLPLQSAVGYPESLFSTLPTHYTSFPRATSAPQRWDQFDSIDYNPPAPAPKTVQFTTPPTSFSRVSTPDYERDSDKEPAYSPPKNTNGSPIPPPPKGSGASHTTTPEFPKPPPPSPETFSIPLKSLKLNDLPSSASIGYPAPGDKSAACQLCDWHGHTAKTCPLNGPDKKDDRKDNKQPSAEAVFTSKEQNEYQDLARKVSHIIQNVVPDSNQPPATNETMIQHIMKCLSSHPGNPEYVHKQLGKEEYQGQWLCIKAMCDNKWEGPVSMATREIDCKYCKKNLNGDPVTLCYQIKPRHGRVALYREVGTLRV</sequence>
<reference evidence="2" key="2">
    <citation type="submission" date="2023-06" db="EMBL/GenBank/DDBJ databases">
        <authorList>
            <consortium name="Lawrence Berkeley National Laboratory"/>
            <person name="Mondo S.J."/>
            <person name="Hensen N."/>
            <person name="Bonometti L."/>
            <person name="Westerberg I."/>
            <person name="Brannstrom I.O."/>
            <person name="Guillou S."/>
            <person name="Cros-Aarteil S."/>
            <person name="Calhoun S."/>
            <person name="Haridas S."/>
            <person name="Kuo A."/>
            <person name="Pangilinan J."/>
            <person name="Riley R."/>
            <person name="Labutti K."/>
            <person name="Andreopoulos B."/>
            <person name="Lipzen A."/>
            <person name="Chen C."/>
            <person name="Yanf M."/>
            <person name="Daum C."/>
            <person name="Ng V."/>
            <person name="Clum A."/>
            <person name="Steindorff A."/>
            <person name="Ohm R."/>
            <person name="Martin F."/>
            <person name="Silar P."/>
            <person name="Natvig D."/>
            <person name="Lalanne C."/>
            <person name="Gautier V."/>
            <person name="Ament-Velasquez S.L."/>
            <person name="Kruys A."/>
            <person name="Hutchinson M.I."/>
            <person name="Powell A.J."/>
            <person name="Barry K."/>
            <person name="Miller A.N."/>
            <person name="Grigoriev I.V."/>
            <person name="Debuchy R."/>
            <person name="Gladieux P."/>
            <person name="Thoren M.H."/>
            <person name="Johannesson H."/>
        </authorList>
    </citation>
    <scope>NUCLEOTIDE SEQUENCE</scope>
    <source>
        <strain evidence="2">CBS 626.80</strain>
    </source>
</reference>
<evidence type="ECO:0000313" key="3">
    <source>
        <dbReference type="Proteomes" id="UP001303222"/>
    </source>
</evidence>
<evidence type="ECO:0000256" key="1">
    <source>
        <dbReference type="SAM" id="MobiDB-lite"/>
    </source>
</evidence>
<feature type="compositionally biased region" description="Polar residues" evidence="1">
    <location>
        <begin position="44"/>
        <end position="56"/>
    </location>
</feature>